<evidence type="ECO:0000256" key="2">
    <source>
        <dbReference type="ARBA" id="ARBA00006706"/>
    </source>
</evidence>
<keyword evidence="5" id="KW-0460">Magnesium</keyword>
<keyword evidence="4" id="KW-0479">Metal-binding</keyword>
<dbReference type="PANTHER" id="PTHR12001:SF69">
    <property type="entry name" value="ALL TRANS-POLYPRENYL-DIPHOSPHATE SYNTHASE PDSS1"/>
    <property type="match status" value="1"/>
</dbReference>
<protein>
    <recommendedName>
        <fullName evidence="7">Polyprenyl synthetase</fullName>
    </recommendedName>
</protein>
<evidence type="ECO:0000256" key="1">
    <source>
        <dbReference type="ARBA" id="ARBA00001946"/>
    </source>
</evidence>
<evidence type="ECO:0008006" key="7">
    <source>
        <dbReference type="Google" id="ProtNLM"/>
    </source>
</evidence>
<accession>X0U3H4</accession>
<gene>
    <name evidence="6" type="ORF">S01H1_04184</name>
</gene>
<dbReference type="GO" id="GO:0008299">
    <property type="term" value="P:isoprenoid biosynthetic process"/>
    <property type="evidence" value="ECO:0007669"/>
    <property type="project" value="InterPro"/>
</dbReference>
<dbReference type="SUPFAM" id="SSF48576">
    <property type="entry name" value="Terpenoid synthases"/>
    <property type="match status" value="1"/>
</dbReference>
<proteinExistence type="inferred from homology"/>
<dbReference type="PROSITE" id="PS00444">
    <property type="entry name" value="POLYPRENYL_SYNTHASE_2"/>
    <property type="match status" value="1"/>
</dbReference>
<comment type="cofactor">
    <cofactor evidence="1">
        <name>Mg(2+)</name>
        <dbReference type="ChEBI" id="CHEBI:18420"/>
    </cofactor>
</comment>
<dbReference type="EMBL" id="BARS01002221">
    <property type="protein sequence ID" value="GAF83000.1"/>
    <property type="molecule type" value="Genomic_DNA"/>
</dbReference>
<evidence type="ECO:0000256" key="5">
    <source>
        <dbReference type="ARBA" id="ARBA00022842"/>
    </source>
</evidence>
<dbReference type="InterPro" id="IPR033749">
    <property type="entry name" value="Polyprenyl_synt_CS"/>
</dbReference>
<dbReference type="PANTHER" id="PTHR12001">
    <property type="entry name" value="GERANYLGERANYL PYROPHOSPHATE SYNTHASE"/>
    <property type="match status" value="1"/>
</dbReference>
<dbReference type="AlphaFoldDB" id="X0U3H4"/>
<name>X0U3H4_9ZZZZ</name>
<reference evidence="6" key="1">
    <citation type="journal article" date="2014" name="Front. Microbiol.">
        <title>High frequency of phylogenetically diverse reductive dehalogenase-homologous genes in deep subseafloor sedimentary metagenomes.</title>
        <authorList>
            <person name="Kawai M."/>
            <person name="Futagami T."/>
            <person name="Toyoda A."/>
            <person name="Takaki Y."/>
            <person name="Nishi S."/>
            <person name="Hori S."/>
            <person name="Arai W."/>
            <person name="Tsubouchi T."/>
            <person name="Morono Y."/>
            <person name="Uchiyama I."/>
            <person name="Ito T."/>
            <person name="Fujiyama A."/>
            <person name="Inagaki F."/>
            <person name="Takami H."/>
        </authorList>
    </citation>
    <scope>NUCLEOTIDE SEQUENCE</scope>
    <source>
        <strain evidence="6">Expedition CK06-06</strain>
    </source>
</reference>
<evidence type="ECO:0000256" key="4">
    <source>
        <dbReference type="ARBA" id="ARBA00022723"/>
    </source>
</evidence>
<dbReference type="CDD" id="cd00685">
    <property type="entry name" value="Trans_IPPS_HT"/>
    <property type="match status" value="1"/>
</dbReference>
<evidence type="ECO:0000313" key="6">
    <source>
        <dbReference type="EMBL" id="GAF83000.1"/>
    </source>
</evidence>
<sequence>MELDTIYQPIREDLQKVEESLVSVADVDIPVLKKLLDYIIKTSGKRVRPALTLFSGKFYDYDLASLIRVATAMELLHTATLIHDDVVDSSLQRRGKATVNRLWGDTSAVLVGDYLLGKCAELTAETENIEVMKLFSNTAMVISSGELRQKELSFVGKQNRDDYYRWIAAKTASLFSAAAEAGAILANSPEEAIRALRGYGYNLGMAFQVVDDVLDFTGDEVELGKLPGSDLSQGVLTLPTIIFLERYPNDDTVKKILESETAEHIELARGKICQSTVIQDCVDIAHNFALQACQALQVLPDKFPRSHLVDLAHYVVRRKG</sequence>
<dbReference type="PROSITE" id="PS00723">
    <property type="entry name" value="POLYPRENYL_SYNTHASE_1"/>
    <property type="match status" value="1"/>
</dbReference>
<dbReference type="Gene3D" id="1.10.600.10">
    <property type="entry name" value="Farnesyl Diphosphate Synthase"/>
    <property type="match status" value="1"/>
</dbReference>
<dbReference type="GO" id="GO:0046872">
    <property type="term" value="F:metal ion binding"/>
    <property type="evidence" value="ECO:0007669"/>
    <property type="project" value="UniProtKB-KW"/>
</dbReference>
<keyword evidence="3" id="KW-0808">Transferase</keyword>
<dbReference type="GO" id="GO:0004659">
    <property type="term" value="F:prenyltransferase activity"/>
    <property type="evidence" value="ECO:0007669"/>
    <property type="project" value="InterPro"/>
</dbReference>
<dbReference type="InterPro" id="IPR008949">
    <property type="entry name" value="Isoprenoid_synthase_dom_sf"/>
</dbReference>
<dbReference type="SFLD" id="SFLDS00005">
    <property type="entry name" value="Isoprenoid_Synthase_Type_I"/>
    <property type="match status" value="1"/>
</dbReference>
<comment type="caution">
    <text evidence="6">The sequence shown here is derived from an EMBL/GenBank/DDBJ whole genome shotgun (WGS) entry which is preliminary data.</text>
</comment>
<dbReference type="InterPro" id="IPR000092">
    <property type="entry name" value="Polyprenyl_synt"/>
</dbReference>
<dbReference type="Pfam" id="PF00348">
    <property type="entry name" value="polyprenyl_synt"/>
    <property type="match status" value="1"/>
</dbReference>
<comment type="similarity">
    <text evidence="2">Belongs to the FPP/GGPP synthase family.</text>
</comment>
<organism evidence="6">
    <name type="scientific">marine sediment metagenome</name>
    <dbReference type="NCBI Taxonomy" id="412755"/>
    <lineage>
        <taxon>unclassified sequences</taxon>
        <taxon>metagenomes</taxon>
        <taxon>ecological metagenomes</taxon>
    </lineage>
</organism>
<evidence type="ECO:0000256" key="3">
    <source>
        <dbReference type="ARBA" id="ARBA00022679"/>
    </source>
</evidence>